<dbReference type="AlphaFoldDB" id="A0A6L6JCS7"/>
<evidence type="ECO:0000313" key="3">
    <source>
        <dbReference type="Proteomes" id="UP000478183"/>
    </source>
</evidence>
<feature type="chain" id="PRO_5026780742" evidence="1">
    <location>
        <begin position="23"/>
        <end position="152"/>
    </location>
</feature>
<reference evidence="2 3" key="1">
    <citation type="submission" date="2019-11" db="EMBL/GenBank/DDBJ databases">
        <authorList>
            <person name="Dong K."/>
        </authorList>
    </citation>
    <scope>NUCLEOTIDE SEQUENCE [LARGE SCALE GENOMIC DNA]</scope>
    <source>
        <strain evidence="2 3">NBRC 111993</strain>
    </source>
</reference>
<accession>A0A6L6JCS7</accession>
<comment type="caution">
    <text evidence="2">The sequence shown here is derived from an EMBL/GenBank/DDBJ whole genome shotgun (WGS) entry which is preliminary data.</text>
</comment>
<name>A0A6L6JCS7_9RHOB</name>
<keyword evidence="1" id="KW-0732">Signal</keyword>
<dbReference type="EMBL" id="WMIE01000009">
    <property type="protein sequence ID" value="MTH78968.1"/>
    <property type="molecule type" value="Genomic_DNA"/>
</dbReference>
<keyword evidence="3" id="KW-1185">Reference proteome</keyword>
<protein>
    <submittedName>
        <fullName evidence="2">Uncharacterized protein</fullName>
    </submittedName>
</protein>
<gene>
    <name evidence="2" type="ORF">GL286_14650</name>
</gene>
<feature type="signal peptide" evidence="1">
    <location>
        <begin position="1"/>
        <end position="22"/>
    </location>
</feature>
<dbReference type="Proteomes" id="UP000478183">
    <property type="component" value="Unassembled WGS sequence"/>
</dbReference>
<sequence length="152" mass="17085">MDDGMKRIFALLAVLVTLVALAAPQAQARATGKPIVIANDRGGNVVRTMQRRQELEASGRPVEIRGYCRSACTMYITMRNACLGPGATVGFHAPRIPNTHIIPPLVDQLMARYYRNGILQKWNSEWKHSLKMHKISAKQYVRLDPQTRLCSR</sequence>
<dbReference type="OrthoDB" id="7774376at2"/>
<proteinExistence type="predicted"/>
<organism evidence="2 3">
    <name type="scientific">Paracoccus aestuariivivens</name>
    <dbReference type="NCBI Taxonomy" id="1820333"/>
    <lineage>
        <taxon>Bacteria</taxon>
        <taxon>Pseudomonadati</taxon>
        <taxon>Pseudomonadota</taxon>
        <taxon>Alphaproteobacteria</taxon>
        <taxon>Rhodobacterales</taxon>
        <taxon>Paracoccaceae</taxon>
        <taxon>Paracoccus</taxon>
    </lineage>
</organism>
<evidence type="ECO:0000313" key="2">
    <source>
        <dbReference type="EMBL" id="MTH78968.1"/>
    </source>
</evidence>
<evidence type="ECO:0000256" key="1">
    <source>
        <dbReference type="SAM" id="SignalP"/>
    </source>
</evidence>